<comment type="caution">
    <text evidence="2">The sequence shown here is derived from an EMBL/GenBank/DDBJ whole genome shotgun (WGS) entry which is preliminary data.</text>
</comment>
<gene>
    <name evidence="3" type="ORF">PUN28_017931</name>
    <name evidence="2" type="ORF">PUN28_020516</name>
</gene>
<keyword evidence="4" id="KW-1185">Reference proteome</keyword>
<dbReference type="EMBL" id="JADYXP020000021">
    <property type="protein sequence ID" value="KAL0103894.1"/>
    <property type="molecule type" value="Genomic_DNA"/>
</dbReference>
<proteinExistence type="predicted"/>
<organism evidence="2 4">
    <name type="scientific">Cardiocondyla obscurior</name>
    <dbReference type="NCBI Taxonomy" id="286306"/>
    <lineage>
        <taxon>Eukaryota</taxon>
        <taxon>Metazoa</taxon>
        <taxon>Ecdysozoa</taxon>
        <taxon>Arthropoda</taxon>
        <taxon>Hexapoda</taxon>
        <taxon>Insecta</taxon>
        <taxon>Pterygota</taxon>
        <taxon>Neoptera</taxon>
        <taxon>Endopterygota</taxon>
        <taxon>Hymenoptera</taxon>
        <taxon>Apocrita</taxon>
        <taxon>Aculeata</taxon>
        <taxon>Formicoidea</taxon>
        <taxon>Formicidae</taxon>
        <taxon>Myrmicinae</taxon>
        <taxon>Cardiocondyla</taxon>
    </lineage>
</organism>
<reference evidence="2 4" key="1">
    <citation type="submission" date="2023-03" db="EMBL/GenBank/DDBJ databases">
        <title>High recombination rates correlate with genetic variation in Cardiocondyla obscurior ants.</title>
        <authorList>
            <person name="Errbii M."/>
        </authorList>
    </citation>
    <scope>NUCLEOTIDE SEQUENCE [LARGE SCALE GENOMIC DNA]</scope>
    <source>
        <strain evidence="2">Alpha-2009</strain>
        <tissue evidence="2">Whole body</tissue>
    </source>
</reference>
<dbReference type="Proteomes" id="UP001430953">
    <property type="component" value="Unassembled WGS sequence"/>
</dbReference>
<evidence type="ECO:0000313" key="3">
    <source>
        <dbReference type="EMBL" id="KAL0103894.1"/>
    </source>
</evidence>
<sequence>MTSHCDSNPAQYERNRRFGHLVHALGRAAGGAKLPSVGLCLNASKAVSSLVKGGNDISRSLVSRKAQNNVTLLGGRSSDRSSHEPGLPYGAYARGRDLTATTARRLTVEHEFREFDVETRNRL</sequence>
<feature type="region of interest" description="Disordered" evidence="1">
    <location>
        <begin position="72"/>
        <end position="92"/>
    </location>
</feature>
<evidence type="ECO:0000313" key="4">
    <source>
        <dbReference type="Proteomes" id="UP001430953"/>
    </source>
</evidence>
<name>A0AAW2E6D6_9HYME</name>
<accession>A0AAW2E6D6</accession>
<dbReference type="EMBL" id="JADYXP020000051">
    <property type="protein sequence ID" value="KAL0098560.1"/>
    <property type="molecule type" value="Genomic_DNA"/>
</dbReference>
<evidence type="ECO:0000313" key="2">
    <source>
        <dbReference type="EMBL" id="KAL0098560.1"/>
    </source>
</evidence>
<protein>
    <submittedName>
        <fullName evidence="2">Uncharacterized protein</fullName>
    </submittedName>
</protein>
<dbReference type="AlphaFoldDB" id="A0AAW2E6D6"/>
<evidence type="ECO:0000256" key="1">
    <source>
        <dbReference type="SAM" id="MobiDB-lite"/>
    </source>
</evidence>